<dbReference type="Gene3D" id="2.170.130.10">
    <property type="entry name" value="TonB-dependent receptor, plug domain"/>
    <property type="match status" value="1"/>
</dbReference>
<reference evidence="13 14" key="1">
    <citation type="submission" date="2018-06" db="EMBL/GenBank/DDBJ databases">
        <authorList>
            <consortium name="Pathogen Informatics"/>
            <person name="Doyle S."/>
        </authorList>
    </citation>
    <scope>NUCLEOTIDE SEQUENCE [LARGE SCALE GENOMIC DNA]</scope>
    <source>
        <strain evidence="13 14">NCTC12714</strain>
    </source>
</reference>
<keyword evidence="4 9" id="KW-1134">Transmembrane beta strand</keyword>
<dbReference type="InterPro" id="IPR039426">
    <property type="entry name" value="TonB-dep_rcpt-like"/>
</dbReference>
<evidence type="ECO:0000313" key="14">
    <source>
        <dbReference type="Proteomes" id="UP000255139"/>
    </source>
</evidence>
<keyword evidence="7 9" id="KW-0472">Membrane</keyword>
<evidence type="ECO:0000256" key="10">
    <source>
        <dbReference type="RuleBase" id="RU003357"/>
    </source>
</evidence>
<evidence type="ECO:0000259" key="12">
    <source>
        <dbReference type="Pfam" id="PF07715"/>
    </source>
</evidence>
<dbReference type="GO" id="GO:0015344">
    <property type="term" value="F:siderophore uptake transmembrane transporter activity"/>
    <property type="evidence" value="ECO:0007669"/>
    <property type="project" value="TreeGrafter"/>
</dbReference>
<feature type="domain" description="TonB-dependent receptor plug" evidence="12">
    <location>
        <begin position="47"/>
        <end position="145"/>
    </location>
</feature>
<dbReference type="Proteomes" id="UP000255139">
    <property type="component" value="Unassembled WGS sequence"/>
</dbReference>
<evidence type="ECO:0000256" key="3">
    <source>
        <dbReference type="ARBA" id="ARBA00022448"/>
    </source>
</evidence>
<evidence type="ECO:0000313" key="13">
    <source>
        <dbReference type="EMBL" id="STQ85438.1"/>
    </source>
</evidence>
<dbReference type="Gene3D" id="2.40.170.20">
    <property type="entry name" value="TonB-dependent receptor, beta-barrel domain"/>
    <property type="match status" value="1"/>
</dbReference>
<keyword evidence="5 9" id="KW-0812">Transmembrane</keyword>
<dbReference type="Pfam" id="PF00593">
    <property type="entry name" value="TonB_dep_Rec_b-barrel"/>
    <property type="match status" value="1"/>
</dbReference>
<evidence type="ECO:0000259" key="11">
    <source>
        <dbReference type="Pfam" id="PF00593"/>
    </source>
</evidence>
<dbReference type="GO" id="GO:0009279">
    <property type="term" value="C:cell outer membrane"/>
    <property type="evidence" value="ECO:0007669"/>
    <property type="project" value="UniProtKB-SubCell"/>
</dbReference>
<dbReference type="EMBL" id="UGJE01000002">
    <property type="protein sequence ID" value="STQ85438.1"/>
    <property type="molecule type" value="Genomic_DNA"/>
</dbReference>
<evidence type="ECO:0000256" key="2">
    <source>
        <dbReference type="ARBA" id="ARBA00009810"/>
    </source>
</evidence>
<comment type="subcellular location">
    <subcellularLocation>
        <location evidence="1 9">Cell outer membrane</location>
        <topology evidence="1 9">Multi-pass membrane protein</topology>
    </subcellularLocation>
</comment>
<dbReference type="PANTHER" id="PTHR30069:SF41">
    <property type="entry name" value="HEME_HEMOPEXIN UTILIZATION PROTEIN C"/>
    <property type="match status" value="1"/>
</dbReference>
<dbReference type="InterPro" id="IPR000531">
    <property type="entry name" value="Beta-barrel_TonB"/>
</dbReference>
<dbReference type="GO" id="GO:0044718">
    <property type="term" value="P:siderophore transmembrane transport"/>
    <property type="evidence" value="ECO:0007669"/>
    <property type="project" value="TreeGrafter"/>
</dbReference>
<dbReference type="SUPFAM" id="SSF56935">
    <property type="entry name" value="Porins"/>
    <property type="match status" value="1"/>
</dbReference>
<accession>A0A377PR46</accession>
<dbReference type="AlphaFoldDB" id="A0A377PR46"/>
<comment type="similarity">
    <text evidence="2 9 10">Belongs to the TonB-dependent receptor family.</text>
</comment>
<evidence type="ECO:0000256" key="1">
    <source>
        <dbReference type="ARBA" id="ARBA00004571"/>
    </source>
</evidence>
<evidence type="ECO:0000256" key="4">
    <source>
        <dbReference type="ARBA" id="ARBA00022452"/>
    </source>
</evidence>
<dbReference type="InterPro" id="IPR037066">
    <property type="entry name" value="Plug_dom_sf"/>
</dbReference>
<organism evidence="13 14">
    <name type="scientific">Helicobacter muridarum</name>
    <dbReference type="NCBI Taxonomy" id="216"/>
    <lineage>
        <taxon>Bacteria</taxon>
        <taxon>Pseudomonadati</taxon>
        <taxon>Campylobacterota</taxon>
        <taxon>Epsilonproteobacteria</taxon>
        <taxon>Campylobacterales</taxon>
        <taxon>Helicobacteraceae</taxon>
        <taxon>Helicobacter</taxon>
    </lineage>
</organism>
<keyword evidence="14" id="KW-1185">Reference proteome</keyword>
<sequence>MKKFFILNMISIAYALAVQQDKLNNDNQTHLLNAVTATSHLQGYETSTKTIITSTEIENTQALNLKEIFKSDPSIAVGGGSVMGQKVYVRGFETFMMRVTIDGAAQTGNAFHHQGNVMADPSLLKQVVVSKGVSDASSGPGGLTGSIAFQTKDASDFLRKGQNFGAEISTGFFTNFGYRAQVTAYARLFNDVGILASVNHQNILNYRDAKNVYKNFLTTRNAVLGSNSLQNNILLKIGGQLDETKRLSIGYSIINDFANRPFRADIGEATGENFGSEIFKTHNQNQNFNATYEYNPGHGKTGINVSVYNNIRNVNLVPLFDVATGGTGHDDEGKLPRAIVFNNYGGNVRLNNDFNDIHLLEYGLDFQGISVRDDNMQKSEQEGVNRGREEAYIFGGFAQDSWQILPNLKWGFGSRADLYYYYDKNSQSHFTGGVSPSTGLYYTPLDGLDISLKYAFSTRGAMPGDATLLRDSHIFISSNLKSEYSNHAEFTLDYGNDFMSARFATYVGNILNFINSYSKGTNNGTTNREGVRENLDFPIINYGFELGLAFYYERLSAQLGVARNWLTAGGIGNGKLLADTYELGATWGYTFNISLKYEMDNFDVAWFSRFVTGFKDGTQGFNIYQREFEDIGKEGYTISDVHFNYYPLGKDKLTLRFSILNIFNQFYVDPTSPLKVEADNSKSESINQVRAALYEPGTDYRIEVRYRF</sequence>
<evidence type="ECO:0000256" key="5">
    <source>
        <dbReference type="ARBA" id="ARBA00022692"/>
    </source>
</evidence>
<evidence type="ECO:0000256" key="9">
    <source>
        <dbReference type="PROSITE-ProRule" id="PRU01360"/>
    </source>
</evidence>
<keyword evidence="3 9" id="KW-0813">Transport</keyword>
<dbReference type="RefSeq" id="WP_244912880.1">
    <property type="nucleotide sequence ID" value="NZ_UGJE01000002.1"/>
</dbReference>
<evidence type="ECO:0000256" key="8">
    <source>
        <dbReference type="ARBA" id="ARBA00023237"/>
    </source>
</evidence>
<proteinExistence type="inferred from homology"/>
<name>A0A377PR46_9HELI</name>
<protein>
    <submittedName>
        <fullName evidence="13">Iron-regulated outer membrane protein FrpB2</fullName>
    </submittedName>
</protein>
<keyword evidence="8 9" id="KW-0998">Cell outer membrane</keyword>
<dbReference type="Pfam" id="PF07715">
    <property type="entry name" value="Plug"/>
    <property type="match status" value="1"/>
</dbReference>
<evidence type="ECO:0000256" key="7">
    <source>
        <dbReference type="ARBA" id="ARBA00023136"/>
    </source>
</evidence>
<keyword evidence="6 10" id="KW-0798">TonB box</keyword>
<dbReference type="PROSITE" id="PS52016">
    <property type="entry name" value="TONB_DEPENDENT_REC_3"/>
    <property type="match status" value="1"/>
</dbReference>
<dbReference type="InterPro" id="IPR012910">
    <property type="entry name" value="Plug_dom"/>
</dbReference>
<dbReference type="InterPro" id="IPR036942">
    <property type="entry name" value="Beta-barrel_TonB_sf"/>
</dbReference>
<dbReference type="PANTHER" id="PTHR30069">
    <property type="entry name" value="TONB-DEPENDENT OUTER MEMBRANE RECEPTOR"/>
    <property type="match status" value="1"/>
</dbReference>
<feature type="domain" description="TonB-dependent receptor-like beta-barrel" evidence="11">
    <location>
        <begin position="258"/>
        <end position="662"/>
    </location>
</feature>
<evidence type="ECO:0000256" key="6">
    <source>
        <dbReference type="ARBA" id="ARBA00023077"/>
    </source>
</evidence>
<gene>
    <name evidence="13" type="primary">bhuA_1</name>
    <name evidence="13" type="ORF">NCTC12714_00223</name>
</gene>